<organism evidence="1 2">
    <name type="scientific">Cannabis sativa</name>
    <name type="common">Hemp</name>
    <name type="synonym">Marijuana</name>
    <dbReference type="NCBI Taxonomy" id="3483"/>
    <lineage>
        <taxon>Eukaryota</taxon>
        <taxon>Viridiplantae</taxon>
        <taxon>Streptophyta</taxon>
        <taxon>Embryophyta</taxon>
        <taxon>Tracheophyta</taxon>
        <taxon>Spermatophyta</taxon>
        <taxon>Magnoliopsida</taxon>
        <taxon>eudicotyledons</taxon>
        <taxon>Gunneridae</taxon>
        <taxon>Pentapetalae</taxon>
        <taxon>rosids</taxon>
        <taxon>fabids</taxon>
        <taxon>Rosales</taxon>
        <taxon>Cannabaceae</taxon>
        <taxon>Cannabis</taxon>
    </lineage>
</organism>
<comment type="caution">
    <text evidence="1">The sequence shown here is derived from an EMBL/GenBank/DDBJ whole genome shotgun (WGS) entry which is preliminary data.</text>
</comment>
<dbReference type="AlphaFoldDB" id="A0A7J6EAQ0"/>
<reference evidence="1 2" key="1">
    <citation type="journal article" date="2020" name="bioRxiv">
        <title>Sequence and annotation of 42 cannabis genomes reveals extensive copy number variation in cannabinoid synthesis and pathogen resistance genes.</title>
        <authorList>
            <person name="Mckernan K.J."/>
            <person name="Helbert Y."/>
            <person name="Kane L.T."/>
            <person name="Ebling H."/>
            <person name="Zhang L."/>
            <person name="Liu B."/>
            <person name="Eaton Z."/>
            <person name="Mclaughlin S."/>
            <person name="Kingan S."/>
            <person name="Baybayan P."/>
            <person name="Concepcion G."/>
            <person name="Jordan M."/>
            <person name="Riva A."/>
            <person name="Barbazuk W."/>
            <person name="Harkins T."/>
        </authorList>
    </citation>
    <scope>NUCLEOTIDE SEQUENCE [LARGE SCALE GENOMIC DNA]</scope>
    <source>
        <strain evidence="2">cv. Jamaican Lion 4</strain>
        <tissue evidence="1">Leaf</tissue>
    </source>
</reference>
<protein>
    <submittedName>
        <fullName evidence="1">Uncharacterized protein</fullName>
    </submittedName>
</protein>
<name>A0A7J6EAQ0_CANSA</name>
<evidence type="ECO:0000313" key="1">
    <source>
        <dbReference type="EMBL" id="KAF4355364.1"/>
    </source>
</evidence>
<evidence type="ECO:0000313" key="2">
    <source>
        <dbReference type="Proteomes" id="UP000525078"/>
    </source>
</evidence>
<proteinExistence type="predicted"/>
<sequence length="110" mass="12182">MIKSPKISSSSPIFVTLADRSFQFNSSDISHSPVHDLKHSILLFNNSSSTREAIMVMPFIQLERSEGSGIFQDEIDMEIAASEASSALTRKCTSMNSDMNADFCFPKQVD</sequence>
<accession>A0A7J6EAQ0</accession>
<gene>
    <name evidence="1" type="ORF">F8388_026634</name>
</gene>
<dbReference type="Proteomes" id="UP000525078">
    <property type="component" value="Unassembled WGS sequence"/>
</dbReference>
<dbReference type="EMBL" id="JAATIP010000267">
    <property type="protein sequence ID" value="KAF4355364.1"/>
    <property type="molecule type" value="Genomic_DNA"/>
</dbReference>